<dbReference type="Pfam" id="PF23443">
    <property type="entry name" value="DUF7126"/>
    <property type="match status" value="1"/>
</dbReference>
<evidence type="ECO:0008006" key="3">
    <source>
        <dbReference type="Google" id="ProtNLM"/>
    </source>
</evidence>
<proteinExistence type="predicted"/>
<dbReference type="AlphaFoldDB" id="L0IBJ8"/>
<dbReference type="HOGENOM" id="CLU_170794_0_0_2"/>
<dbReference type="InterPro" id="IPR055550">
    <property type="entry name" value="DUF7126"/>
</dbReference>
<sequence length="116" mass="12279">MSADREAPVAIVSGPDEDDIATALEAEGQSVRRIDDVSTRPALESAGVHEASLFVLTDAADATAVPIVRDLTDEIRIVGYTRDSLPEFVSGQLDLAVDPQLLDATIVADELTTTDD</sequence>
<reference evidence="1" key="1">
    <citation type="submission" date="2011-09" db="EMBL/GenBank/DDBJ databases">
        <title>Complete sequence of Halovivax ruber XH-70.</title>
        <authorList>
            <consortium name="US DOE Joint Genome Institute"/>
            <person name="Lucas S."/>
            <person name="Han J."/>
            <person name="Lapidus A."/>
            <person name="Cheng J.-F."/>
            <person name="Goodwin L."/>
            <person name="Pitluck S."/>
            <person name="Peters L."/>
            <person name="Mikhailova N."/>
            <person name="Davenport K."/>
            <person name="Detter J.C."/>
            <person name="Han C."/>
            <person name="Tapia R."/>
            <person name="Land M."/>
            <person name="Hauser L."/>
            <person name="Kyrpides N."/>
            <person name="Ivanova N."/>
            <person name="Pagani I."/>
            <person name="Sproer C."/>
            <person name="Anderson I."/>
            <person name="Woyke T."/>
        </authorList>
    </citation>
    <scope>NUCLEOTIDE SEQUENCE</scope>
    <source>
        <strain evidence="1">XH-70</strain>
    </source>
</reference>
<dbReference type="GeneID" id="14375977"/>
<dbReference type="RefSeq" id="WP_015299976.1">
    <property type="nucleotide sequence ID" value="NC_019964.1"/>
</dbReference>
<accession>L0IBJ8</accession>
<evidence type="ECO:0000313" key="1">
    <source>
        <dbReference type="EMBL" id="AGB15297.1"/>
    </source>
</evidence>
<name>L0IBJ8_HALRX</name>
<keyword evidence="2" id="KW-1185">Reference proteome</keyword>
<dbReference type="KEGG" id="hru:Halru_0670"/>
<dbReference type="Proteomes" id="UP000010846">
    <property type="component" value="Chromosome"/>
</dbReference>
<evidence type="ECO:0000313" key="2">
    <source>
        <dbReference type="Proteomes" id="UP000010846"/>
    </source>
</evidence>
<dbReference type="EMBL" id="CP003050">
    <property type="protein sequence ID" value="AGB15297.1"/>
    <property type="molecule type" value="Genomic_DNA"/>
</dbReference>
<gene>
    <name evidence="1" type="ordered locus">Halru_0670</name>
</gene>
<dbReference type="eggNOG" id="arCOG04783">
    <property type="taxonomic scope" value="Archaea"/>
</dbReference>
<dbReference type="STRING" id="797302.Halru_0670"/>
<dbReference type="OrthoDB" id="302988at2157"/>
<organism evidence="1 2">
    <name type="scientific">Halovivax ruber (strain DSM 18193 / JCM 13892 / XH-70)</name>
    <dbReference type="NCBI Taxonomy" id="797302"/>
    <lineage>
        <taxon>Archaea</taxon>
        <taxon>Methanobacteriati</taxon>
        <taxon>Methanobacteriota</taxon>
        <taxon>Stenosarchaea group</taxon>
        <taxon>Halobacteria</taxon>
        <taxon>Halobacteriales</taxon>
        <taxon>Natrialbaceae</taxon>
        <taxon>Halovivax</taxon>
    </lineage>
</organism>
<protein>
    <recommendedName>
        <fullName evidence="3">CTP synthetase</fullName>
    </recommendedName>
</protein>